<protein>
    <submittedName>
        <fullName evidence="2">Uncharacterized protein</fullName>
    </submittedName>
</protein>
<sequence>MARRRSPASLTEAHQILRPSTPLAEVTRDALGKDHAETERETWEVRESLHEWDRAQLLARHQAASDHEATLSSAELTAFGEDLLR</sequence>
<comment type="caution">
    <text evidence="2">The sequence shown here is derived from an EMBL/GenBank/DDBJ whole genome shotgun (WGS) entry which is preliminary data.</text>
</comment>
<dbReference type="RefSeq" id="WP_380051675.1">
    <property type="nucleotide sequence ID" value="NZ_JBHSOH010000035.1"/>
</dbReference>
<accession>A0ABW1DR22</accession>
<evidence type="ECO:0000313" key="3">
    <source>
        <dbReference type="Proteomes" id="UP001595979"/>
    </source>
</evidence>
<dbReference type="EMBL" id="JBHSOH010000035">
    <property type="protein sequence ID" value="MFC5850018.1"/>
    <property type="molecule type" value="Genomic_DNA"/>
</dbReference>
<keyword evidence="3" id="KW-1185">Reference proteome</keyword>
<dbReference type="Proteomes" id="UP001595979">
    <property type="component" value="Unassembled WGS sequence"/>
</dbReference>
<evidence type="ECO:0000313" key="2">
    <source>
        <dbReference type="EMBL" id="MFC5850018.1"/>
    </source>
</evidence>
<name>A0ABW1DR22_9DEIO</name>
<feature type="region of interest" description="Disordered" evidence="1">
    <location>
        <begin position="65"/>
        <end position="85"/>
    </location>
</feature>
<evidence type="ECO:0000256" key="1">
    <source>
        <dbReference type="SAM" id="MobiDB-lite"/>
    </source>
</evidence>
<reference evidence="3" key="1">
    <citation type="journal article" date="2019" name="Int. J. Syst. Evol. Microbiol.">
        <title>The Global Catalogue of Microorganisms (GCM) 10K type strain sequencing project: providing services to taxonomists for standard genome sequencing and annotation.</title>
        <authorList>
            <consortium name="The Broad Institute Genomics Platform"/>
            <consortium name="The Broad Institute Genome Sequencing Center for Infectious Disease"/>
            <person name="Wu L."/>
            <person name="Ma J."/>
        </authorList>
    </citation>
    <scope>NUCLEOTIDE SEQUENCE [LARGE SCALE GENOMIC DNA]</scope>
    <source>
        <strain evidence="3">CGMCC 1.15053</strain>
    </source>
</reference>
<organism evidence="2 3">
    <name type="scientific">Deinococcus petrolearius</name>
    <dbReference type="NCBI Taxonomy" id="1751295"/>
    <lineage>
        <taxon>Bacteria</taxon>
        <taxon>Thermotogati</taxon>
        <taxon>Deinococcota</taxon>
        <taxon>Deinococci</taxon>
        <taxon>Deinococcales</taxon>
        <taxon>Deinococcaceae</taxon>
        <taxon>Deinococcus</taxon>
    </lineage>
</organism>
<proteinExistence type="predicted"/>
<gene>
    <name evidence="2" type="ORF">ACFPQ6_17080</name>
</gene>